<evidence type="ECO:0000256" key="5">
    <source>
        <dbReference type="ARBA" id="ARBA00023136"/>
    </source>
</evidence>
<evidence type="ECO:0000256" key="1">
    <source>
        <dbReference type="ARBA" id="ARBA00004141"/>
    </source>
</evidence>
<evidence type="ECO:0000313" key="9">
    <source>
        <dbReference type="Proteomes" id="UP000549457"/>
    </source>
</evidence>
<keyword evidence="9" id="KW-1185">Reference proteome</keyword>
<evidence type="ECO:0000259" key="7">
    <source>
        <dbReference type="Pfam" id="PF01545"/>
    </source>
</evidence>
<dbReference type="InterPro" id="IPR036837">
    <property type="entry name" value="Cation_efflux_CTD_sf"/>
</dbReference>
<dbReference type="PANTHER" id="PTHR13414">
    <property type="entry name" value="HUEL-CATION TRANSPORTER"/>
    <property type="match status" value="1"/>
</dbReference>
<dbReference type="GO" id="GO:0016020">
    <property type="term" value="C:membrane"/>
    <property type="evidence" value="ECO:0007669"/>
    <property type="project" value="UniProtKB-SubCell"/>
</dbReference>
<dbReference type="InterPro" id="IPR002524">
    <property type="entry name" value="Cation_efflux"/>
</dbReference>
<comment type="subcellular location">
    <subcellularLocation>
        <location evidence="1">Membrane</location>
        <topology evidence="1">Multi-pass membrane protein</topology>
    </subcellularLocation>
</comment>
<accession>A0A840SRG5</accession>
<dbReference type="GO" id="GO:0006829">
    <property type="term" value="P:zinc ion transport"/>
    <property type="evidence" value="ECO:0007669"/>
    <property type="project" value="InterPro"/>
</dbReference>
<proteinExistence type="predicted"/>
<keyword evidence="4 6" id="KW-1133">Transmembrane helix</keyword>
<comment type="caution">
    <text evidence="8">The sequence shown here is derived from an EMBL/GenBank/DDBJ whole genome shotgun (WGS) entry which is preliminary data.</text>
</comment>
<protein>
    <submittedName>
        <fullName evidence="8">Cation diffusion facilitator family transporter</fullName>
    </submittedName>
</protein>
<keyword evidence="2" id="KW-0813">Transport</keyword>
<feature type="transmembrane region" description="Helical" evidence="6">
    <location>
        <begin position="192"/>
        <end position="210"/>
    </location>
</feature>
<dbReference type="Gene3D" id="3.30.70.1350">
    <property type="entry name" value="Cation efflux protein, cytoplasmic domain"/>
    <property type="match status" value="1"/>
</dbReference>
<organism evidence="8 9">
    <name type="scientific">Amaricoccus macauensis</name>
    <dbReference type="NCBI Taxonomy" id="57001"/>
    <lineage>
        <taxon>Bacteria</taxon>
        <taxon>Pseudomonadati</taxon>
        <taxon>Pseudomonadota</taxon>
        <taxon>Alphaproteobacteria</taxon>
        <taxon>Rhodobacterales</taxon>
        <taxon>Paracoccaceae</taxon>
        <taxon>Amaricoccus</taxon>
    </lineage>
</organism>
<dbReference type="NCBIfam" id="TIGR01297">
    <property type="entry name" value="CDF"/>
    <property type="match status" value="1"/>
</dbReference>
<dbReference type="Proteomes" id="UP000549457">
    <property type="component" value="Unassembled WGS sequence"/>
</dbReference>
<dbReference type="PANTHER" id="PTHR13414:SF9">
    <property type="entry name" value="PROTON-COUPLED ZINC ANTIPORTER SLC30A9, MITOCHONDRIAL"/>
    <property type="match status" value="1"/>
</dbReference>
<dbReference type="RefSeq" id="WP_184148262.1">
    <property type="nucleotide sequence ID" value="NZ_JACHFM010000002.1"/>
</dbReference>
<keyword evidence="5 6" id="KW-0472">Membrane</keyword>
<evidence type="ECO:0000256" key="2">
    <source>
        <dbReference type="ARBA" id="ARBA00022448"/>
    </source>
</evidence>
<reference evidence="8 9" key="1">
    <citation type="submission" date="2020-08" db="EMBL/GenBank/DDBJ databases">
        <title>Genomic Encyclopedia of Type Strains, Phase IV (KMG-IV): sequencing the most valuable type-strain genomes for metagenomic binning, comparative biology and taxonomic classification.</title>
        <authorList>
            <person name="Goeker M."/>
        </authorList>
    </citation>
    <scope>NUCLEOTIDE SEQUENCE [LARGE SCALE GENOMIC DNA]</scope>
    <source>
        <strain evidence="8 9">DSM 101730</strain>
    </source>
</reference>
<feature type="domain" description="Cation efflux protein transmembrane" evidence="7">
    <location>
        <begin position="9"/>
        <end position="216"/>
    </location>
</feature>
<dbReference type="Pfam" id="PF01545">
    <property type="entry name" value="Cation_efflux"/>
    <property type="match status" value="1"/>
</dbReference>
<feature type="transmembrane region" description="Helical" evidence="6">
    <location>
        <begin position="6"/>
        <end position="26"/>
    </location>
</feature>
<dbReference type="SUPFAM" id="SSF160240">
    <property type="entry name" value="Cation efflux protein cytoplasmic domain-like"/>
    <property type="match status" value="1"/>
</dbReference>
<dbReference type="SUPFAM" id="SSF161111">
    <property type="entry name" value="Cation efflux protein transmembrane domain-like"/>
    <property type="match status" value="1"/>
</dbReference>
<dbReference type="InterPro" id="IPR027469">
    <property type="entry name" value="Cation_efflux_TMD_sf"/>
</dbReference>
<evidence type="ECO:0000256" key="3">
    <source>
        <dbReference type="ARBA" id="ARBA00022692"/>
    </source>
</evidence>
<dbReference type="InterPro" id="IPR040177">
    <property type="entry name" value="SLC30A9"/>
</dbReference>
<evidence type="ECO:0000256" key="4">
    <source>
        <dbReference type="ARBA" id="ARBA00022989"/>
    </source>
</evidence>
<name>A0A840SRG5_9RHOB</name>
<feature type="transmembrane region" description="Helical" evidence="6">
    <location>
        <begin position="157"/>
        <end position="180"/>
    </location>
</feature>
<gene>
    <name evidence="8" type="ORF">HNP73_001738</name>
</gene>
<feature type="transmembrane region" description="Helical" evidence="6">
    <location>
        <begin position="115"/>
        <end position="136"/>
    </location>
</feature>
<feature type="transmembrane region" description="Helical" evidence="6">
    <location>
        <begin position="75"/>
        <end position="95"/>
    </location>
</feature>
<dbReference type="AlphaFoldDB" id="A0A840SRG5"/>
<sequence>MAEGSRFVVIAALLGNGAIAVTKYIAAGFTGSSAMLAEAVHSTVDTGNQILLLVGLHRAARPADRGHQFGYGMELYFWAFVVAILLFGLGAGVAIYEGILKLLDPHPIRDAGWNYAVLGAAMVFEALSFTAAWREFARVRGKAPFLRALRQSKDPALFTVLFEDSAALAGLCIAFAGVFLSDRMGLLWGDGAATLAIGIMLALAALALAVETKSLLIGEAANPAMVEDIIRTALRAPFVEAVNEVRTMHFGPADILVNLSVDARDDLTAGEIERGVAALEDELKARHERVTRVFIEVESAAESAREIPQGDTGGDPGVSAT</sequence>
<dbReference type="GO" id="GO:0008324">
    <property type="term" value="F:monoatomic cation transmembrane transporter activity"/>
    <property type="evidence" value="ECO:0007669"/>
    <property type="project" value="InterPro"/>
</dbReference>
<dbReference type="Gene3D" id="1.20.1510.10">
    <property type="entry name" value="Cation efflux protein transmembrane domain"/>
    <property type="match status" value="1"/>
</dbReference>
<dbReference type="EMBL" id="JACHFM010000002">
    <property type="protein sequence ID" value="MBB5221802.1"/>
    <property type="molecule type" value="Genomic_DNA"/>
</dbReference>
<keyword evidence="3 6" id="KW-0812">Transmembrane</keyword>
<evidence type="ECO:0000256" key="6">
    <source>
        <dbReference type="SAM" id="Phobius"/>
    </source>
</evidence>
<dbReference type="InterPro" id="IPR058533">
    <property type="entry name" value="Cation_efflux_TM"/>
</dbReference>
<evidence type="ECO:0000313" key="8">
    <source>
        <dbReference type="EMBL" id="MBB5221802.1"/>
    </source>
</evidence>